<evidence type="ECO:0000313" key="1">
    <source>
        <dbReference type="EMBL" id="CAV18612.1"/>
    </source>
</evidence>
<accession>B7VNN6</accession>
<gene>
    <name evidence="1" type="ordered locus">VS_1449</name>
</gene>
<protein>
    <submittedName>
        <fullName evidence="1">Uncharacterized protein</fullName>
    </submittedName>
</protein>
<evidence type="ECO:0000313" key="2">
    <source>
        <dbReference type="Proteomes" id="UP000009100"/>
    </source>
</evidence>
<organism evidence="1 2">
    <name type="scientific">Vibrio atlanticus (strain LGP32)</name>
    <name type="common">Vibrio splendidus (strain Mel32)</name>
    <dbReference type="NCBI Taxonomy" id="575788"/>
    <lineage>
        <taxon>Bacteria</taxon>
        <taxon>Pseudomonadati</taxon>
        <taxon>Pseudomonadota</taxon>
        <taxon>Gammaproteobacteria</taxon>
        <taxon>Vibrionales</taxon>
        <taxon>Vibrionaceae</taxon>
        <taxon>Vibrio</taxon>
    </lineage>
</organism>
<name>B7VNN6_VIBA3</name>
<dbReference type="HOGENOM" id="CLU_2371980_0_0_6"/>
<reference evidence="1 2" key="1">
    <citation type="submission" date="2009-02" db="EMBL/GenBank/DDBJ databases">
        <title>Vibrio splendidus str. LGP32 complete genome.</title>
        <authorList>
            <person name="Mazel D."/>
            <person name="Le Roux F."/>
        </authorList>
    </citation>
    <scope>NUCLEOTIDE SEQUENCE [LARGE SCALE GENOMIC DNA]</scope>
    <source>
        <strain evidence="1 2">LGP32</strain>
    </source>
</reference>
<dbReference type="Proteomes" id="UP000009100">
    <property type="component" value="Chromosome 1"/>
</dbReference>
<dbReference type="KEGG" id="vsp:VS_1449"/>
<dbReference type="AlphaFoldDB" id="B7VNN6"/>
<proteinExistence type="predicted"/>
<dbReference type="EMBL" id="FM954972">
    <property type="protein sequence ID" value="CAV18612.1"/>
    <property type="molecule type" value="Genomic_DNA"/>
</dbReference>
<sequence>MTEVNPQNSGRLATHFPSTSKLIAVQIELKFNPVKNLAVDKELPAPYRGKLFPTPCCSTPPLPSIIIFQFSWGINDMSDLENHYLIGRDEMFLRW</sequence>